<protein>
    <submittedName>
        <fullName evidence="2">Uncharacterized protein</fullName>
    </submittedName>
</protein>
<accession>S8BXU2</accession>
<gene>
    <name evidence="2" type="ORF">M569_15581</name>
</gene>
<dbReference type="EMBL" id="AUSU01008539">
    <property type="protein sequence ID" value="EPS59229.1"/>
    <property type="molecule type" value="Genomic_DNA"/>
</dbReference>
<reference evidence="2 3" key="1">
    <citation type="journal article" date="2013" name="BMC Genomics">
        <title>The miniature genome of a carnivorous plant Genlisea aurea contains a low number of genes and short non-coding sequences.</title>
        <authorList>
            <person name="Leushkin E.V."/>
            <person name="Sutormin R.A."/>
            <person name="Nabieva E.R."/>
            <person name="Penin A.A."/>
            <person name="Kondrashov A.S."/>
            <person name="Logacheva M.D."/>
        </authorList>
    </citation>
    <scope>NUCLEOTIDE SEQUENCE [LARGE SCALE GENOMIC DNA]</scope>
</reference>
<evidence type="ECO:0000256" key="1">
    <source>
        <dbReference type="SAM" id="MobiDB-lite"/>
    </source>
</evidence>
<feature type="compositionally biased region" description="Polar residues" evidence="1">
    <location>
        <begin position="1"/>
        <end position="10"/>
    </location>
</feature>
<comment type="caution">
    <text evidence="2">The sequence shown here is derived from an EMBL/GenBank/DDBJ whole genome shotgun (WGS) entry which is preliminary data.</text>
</comment>
<proteinExistence type="predicted"/>
<feature type="region of interest" description="Disordered" evidence="1">
    <location>
        <begin position="1"/>
        <end position="46"/>
    </location>
</feature>
<organism evidence="2 3">
    <name type="scientific">Genlisea aurea</name>
    <dbReference type="NCBI Taxonomy" id="192259"/>
    <lineage>
        <taxon>Eukaryota</taxon>
        <taxon>Viridiplantae</taxon>
        <taxon>Streptophyta</taxon>
        <taxon>Embryophyta</taxon>
        <taxon>Tracheophyta</taxon>
        <taxon>Spermatophyta</taxon>
        <taxon>Magnoliopsida</taxon>
        <taxon>eudicotyledons</taxon>
        <taxon>Gunneridae</taxon>
        <taxon>Pentapetalae</taxon>
        <taxon>asterids</taxon>
        <taxon>lamiids</taxon>
        <taxon>Lamiales</taxon>
        <taxon>Lentibulariaceae</taxon>
        <taxon>Genlisea</taxon>
    </lineage>
</organism>
<feature type="non-terminal residue" evidence="2">
    <location>
        <position position="87"/>
    </location>
</feature>
<feature type="non-terminal residue" evidence="2">
    <location>
        <position position="1"/>
    </location>
</feature>
<sequence length="87" mass="9399">NNIKALSGKTQMKRERKKGRTEDSSVHKGEIGDEQSVEVENGNDRSNTYVSIEGTNVVAVPSRGDVLQSCSVTSGFIGFLGVVIRMV</sequence>
<feature type="compositionally biased region" description="Basic and acidic residues" evidence="1">
    <location>
        <begin position="20"/>
        <end position="31"/>
    </location>
</feature>
<evidence type="ECO:0000313" key="2">
    <source>
        <dbReference type="EMBL" id="EPS59229.1"/>
    </source>
</evidence>
<name>S8BXU2_9LAMI</name>
<keyword evidence="3" id="KW-1185">Reference proteome</keyword>
<dbReference type="Proteomes" id="UP000015453">
    <property type="component" value="Unassembled WGS sequence"/>
</dbReference>
<evidence type="ECO:0000313" key="3">
    <source>
        <dbReference type="Proteomes" id="UP000015453"/>
    </source>
</evidence>
<dbReference type="AlphaFoldDB" id="S8BXU2"/>